<feature type="domain" description="Imelysin-like" evidence="4">
    <location>
        <begin position="37"/>
        <end position="391"/>
    </location>
</feature>
<reference evidence="5 6" key="1">
    <citation type="submission" date="2018-11" db="EMBL/GenBank/DDBJ databases">
        <authorList>
            <person name="Criscuolo A."/>
        </authorList>
    </citation>
    <scope>NUCLEOTIDE SEQUENCE [LARGE SCALE GENOMIC DNA]</scope>
    <source>
        <strain evidence="5">ACIP111625</strain>
    </source>
</reference>
<protein>
    <submittedName>
        <fullName evidence="5">Imelysin</fullName>
    </submittedName>
</protein>
<feature type="chain" id="PRO_5017954519" evidence="3">
    <location>
        <begin position="23"/>
        <end position="420"/>
    </location>
</feature>
<proteinExistence type="predicted"/>
<dbReference type="GO" id="GO:0030313">
    <property type="term" value="C:cell envelope"/>
    <property type="evidence" value="ECO:0007669"/>
    <property type="project" value="UniProtKB-SubCell"/>
</dbReference>
<evidence type="ECO:0000313" key="6">
    <source>
        <dbReference type="Proteomes" id="UP000277498"/>
    </source>
</evidence>
<evidence type="ECO:0000256" key="1">
    <source>
        <dbReference type="ARBA" id="ARBA00004196"/>
    </source>
</evidence>
<keyword evidence="2 3" id="KW-0732">Signal</keyword>
<sequence length="420" mass="44380">MIRRRIATAALACTALTSPVLAAGPAEVVAHYADIAEAGYADSLATARSLREALAGLVAQPSQENLDAARAAWLASRVPYQQTEAFRFGNPIVDDWEGKVNAWPLDEGLIDYVDASYGESEENPLATLNVIATPKFTLSGAEVDATSITPELISGVLQEADGIEANVASGYHAIEFLLWGQDLNGTEAGAGNRPWTDFANGDACTGGNCDRRAAYLLAAGDLLVSDLEFMAAQWTEGGEAREAVISDPEAGLMAMLTGMGSLSYGELAGERMKLGLMLSDPEEEHDCFSDNTHNSHYYDGVGIRNVYLGSYTRIDGTEITGPSLSDLVAEKDPAVDNQLKAELDSSVAALNAIKTAAEEGFAYDQMLAPGNEQGEKLIMGAVNALVTQTASIERAVAALGLSKIDFEGSDSLDNPNAVFQ</sequence>
<name>A0A3P5XEA2_9RHOB</name>
<dbReference type="Gene3D" id="1.20.1420.20">
    <property type="entry name" value="M75 peptidase, HXXE motif"/>
    <property type="match status" value="1"/>
</dbReference>
<evidence type="ECO:0000256" key="3">
    <source>
        <dbReference type="SAM" id="SignalP"/>
    </source>
</evidence>
<dbReference type="CDD" id="cd14657">
    <property type="entry name" value="Imelysin_IrpA-like"/>
    <property type="match status" value="1"/>
</dbReference>
<dbReference type="Pfam" id="PF09375">
    <property type="entry name" value="Peptidase_M75"/>
    <property type="match status" value="1"/>
</dbReference>
<evidence type="ECO:0000256" key="2">
    <source>
        <dbReference type="ARBA" id="ARBA00022729"/>
    </source>
</evidence>
<gene>
    <name evidence="5" type="ORF">XINFAN_03643</name>
</gene>
<evidence type="ECO:0000313" key="5">
    <source>
        <dbReference type="EMBL" id="VDC33113.1"/>
    </source>
</evidence>
<evidence type="ECO:0000259" key="4">
    <source>
        <dbReference type="Pfam" id="PF09375"/>
    </source>
</evidence>
<dbReference type="EMBL" id="UXAW01000105">
    <property type="protein sequence ID" value="VDC33113.1"/>
    <property type="molecule type" value="Genomic_DNA"/>
</dbReference>
<dbReference type="InterPro" id="IPR018976">
    <property type="entry name" value="Imelysin-like"/>
</dbReference>
<dbReference type="Proteomes" id="UP000277498">
    <property type="component" value="Unassembled WGS sequence"/>
</dbReference>
<accession>A0A3P5XEA2</accession>
<comment type="subcellular location">
    <subcellularLocation>
        <location evidence="1">Cell envelope</location>
    </subcellularLocation>
</comment>
<organism evidence="5 6">
    <name type="scientific">Pseudogemmobacter humi</name>
    <dbReference type="NCBI Taxonomy" id="2483812"/>
    <lineage>
        <taxon>Bacteria</taxon>
        <taxon>Pseudomonadati</taxon>
        <taxon>Pseudomonadota</taxon>
        <taxon>Alphaproteobacteria</taxon>
        <taxon>Rhodobacterales</taxon>
        <taxon>Paracoccaceae</taxon>
        <taxon>Pseudogemmobacter</taxon>
    </lineage>
</organism>
<feature type="signal peptide" evidence="3">
    <location>
        <begin position="1"/>
        <end position="22"/>
    </location>
</feature>
<keyword evidence="6" id="KW-1185">Reference proteome</keyword>
<dbReference type="AlphaFoldDB" id="A0A3P5XEA2"/>
<dbReference type="OrthoDB" id="9764688at2"/>
<dbReference type="InterPro" id="IPR038352">
    <property type="entry name" value="Imelysin_sf"/>
</dbReference>